<gene>
    <name evidence="4" type="ORF">M0812_23831</name>
    <name evidence="5" type="ORF">M0813_25737</name>
</gene>
<dbReference type="InterPro" id="IPR051499">
    <property type="entry name" value="Phosducin-like_reg"/>
</dbReference>
<feature type="compositionally biased region" description="Basic and acidic residues" evidence="2">
    <location>
        <begin position="110"/>
        <end position="119"/>
    </location>
</feature>
<feature type="domain" description="Phosducin" evidence="3">
    <location>
        <begin position="27"/>
        <end position="259"/>
    </location>
</feature>
<evidence type="ECO:0000313" key="6">
    <source>
        <dbReference type="Proteomes" id="UP001146793"/>
    </source>
</evidence>
<organism evidence="4 6">
    <name type="scientific">Anaeramoeba flamelloides</name>
    <dbReference type="NCBI Taxonomy" id="1746091"/>
    <lineage>
        <taxon>Eukaryota</taxon>
        <taxon>Metamonada</taxon>
        <taxon>Anaeramoebidae</taxon>
        <taxon>Anaeramoeba</taxon>
    </lineage>
</organism>
<evidence type="ECO:0000256" key="1">
    <source>
        <dbReference type="ARBA" id="ARBA00009686"/>
    </source>
</evidence>
<evidence type="ECO:0000313" key="4">
    <source>
        <dbReference type="EMBL" id="KAJ3428508.1"/>
    </source>
</evidence>
<reference evidence="4" key="2">
    <citation type="submission" date="2022-08" db="EMBL/GenBank/DDBJ databases">
        <title>Novel sulphate-reducing endosymbionts in the free-living metamonad Anaeramoeba.</title>
        <authorList>
            <person name="Jerlstrom-Hultqvist J."/>
            <person name="Cepicka I."/>
            <person name="Gallot-Lavallee L."/>
            <person name="Salas-Leiva D."/>
            <person name="Curtis B.A."/>
            <person name="Zahonova K."/>
            <person name="Pipaliya S."/>
            <person name="Dacks J."/>
            <person name="Roger A.J."/>
        </authorList>
    </citation>
    <scope>NUCLEOTIDE SEQUENCE</scope>
    <source>
        <strain evidence="4">Busselton2</strain>
    </source>
</reference>
<comment type="similarity">
    <text evidence="1">Belongs to the phosducin family.</text>
</comment>
<dbReference type="InterPro" id="IPR023196">
    <property type="entry name" value="Phosducin_N_dom_sf"/>
</dbReference>
<protein>
    <submittedName>
        <fullName evidence="4">Phosducin-like protein</fullName>
    </submittedName>
</protein>
<dbReference type="EMBL" id="JANTQA010000057">
    <property type="protein sequence ID" value="KAJ3428508.1"/>
    <property type="molecule type" value="Genomic_DNA"/>
</dbReference>
<feature type="region of interest" description="Disordered" evidence="2">
    <location>
        <begin position="90"/>
        <end position="119"/>
    </location>
</feature>
<dbReference type="Gene3D" id="3.40.30.10">
    <property type="entry name" value="Glutaredoxin"/>
    <property type="match status" value="1"/>
</dbReference>
<name>A0AAV7YLK9_9EUKA</name>
<dbReference type="SUPFAM" id="SSF52833">
    <property type="entry name" value="Thioredoxin-like"/>
    <property type="match status" value="1"/>
</dbReference>
<dbReference type="Gene3D" id="1.10.168.10">
    <property type="entry name" value="Phosducin, domain 2"/>
    <property type="match status" value="1"/>
</dbReference>
<evidence type="ECO:0000313" key="7">
    <source>
        <dbReference type="Proteomes" id="UP001150062"/>
    </source>
</evidence>
<comment type="caution">
    <text evidence="4">The sequence shown here is derived from an EMBL/GenBank/DDBJ whole genome shotgun (WGS) entry which is preliminary data.</text>
</comment>
<dbReference type="PANTHER" id="PTHR46052:SF1">
    <property type="entry name" value="PHOSDUCIN-LIKE PROTEIN"/>
    <property type="match status" value="1"/>
</dbReference>
<sequence length="263" mass="30716">MSNEDILNKFAIEPSSDEPEEEFVMREYGNTGPKGVIADHAEYLEVLRRERIEEKKRQVQQSKKMVMNEKEVNLVDYLLQQRKVSINEKQQEKKKRLIENSDPETEEEDEKKKEEDSEEELLKMLDKEGILDEYALQRLNQIKKEIEPVFGTVLTVNKENFVSTIDNESPKVTIIVHMYDQNNRACIRINSCLSKLARRLTKVKFLKGLAKDLKPGFNTEFLPVFIVYKAGKFVDSILKVSEHLPKSFDEDDVRSLLVESKYL</sequence>
<evidence type="ECO:0000313" key="5">
    <source>
        <dbReference type="EMBL" id="KAJ6238513.1"/>
    </source>
</evidence>
<evidence type="ECO:0000259" key="3">
    <source>
        <dbReference type="Pfam" id="PF02114"/>
    </source>
</evidence>
<proteinExistence type="inferred from homology"/>
<accession>A0AAV7YLK9</accession>
<evidence type="ECO:0000256" key="2">
    <source>
        <dbReference type="SAM" id="MobiDB-lite"/>
    </source>
</evidence>
<dbReference type="Proteomes" id="UP001150062">
    <property type="component" value="Unassembled WGS sequence"/>
</dbReference>
<dbReference type="Pfam" id="PF02114">
    <property type="entry name" value="Phosducin"/>
    <property type="match status" value="1"/>
</dbReference>
<dbReference type="Proteomes" id="UP001146793">
    <property type="component" value="Unassembled WGS sequence"/>
</dbReference>
<dbReference type="InterPro" id="IPR036249">
    <property type="entry name" value="Thioredoxin-like_sf"/>
</dbReference>
<dbReference type="InterPro" id="IPR024253">
    <property type="entry name" value="Phosducin_thioredoxin-like_dom"/>
</dbReference>
<keyword evidence="7" id="KW-1185">Reference proteome</keyword>
<dbReference type="AlphaFoldDB" id="A0AAV7YLK9"/>
<dbReference type="EMBL" id="JAOAOG010000232">
    <property type="protein sequence ID" value="KAJ6238513.1"/>
    <property type="molecule type" value="Genomic_DNA"/>
</dbReference>
<dbReference type="PANTHER" id="PTHR46052">
    <property type="entry name" value="PHOSDUCIN-LIKE PROTEIN"/>
    <property type="match status" value="1"/>
</dbReference>
<reference evidence="5" key="1">
    <citation type="submission" date="2022-08" db="EMBL/GenBank/DDBJ databases">
        <title>Novel sulfate-reducing endosymbionts in the free-living metamonad Anaeramoeba.</title>
        <authorList>
            <person name="Jerlstrom-Hultqvist J."/>
            <person name="Cepicka I."/>
            <person name="Gallot-Lavallee L."/>
            <person name="Salas-Leiva D."/>
            <person name="Curtis B.A."/>
            <person name="Zahonova K."/>
            <person name="Pipaliya S."/>
            <person name="Dacks J."/>
            <person name="Roger A.J."/>
        </authorList>
    </citation>
    <scope>NUCLEOTIDE SEQUENCE</scope>
    <source>
        <strain evidence="5">Schooner1</strain>
    </source>
</reference>